<evidence type="ECO:0000256" key="3">
    <source>
        <dbReference type="ARBA" id="ARBA00022448"/>
    </source>
</evidence>
<dbReference type="GO" id="GO:0015375">
    <property type="term" value="F:glycine:sodium symporter activity"/>
    <property type="evidence" value="ECO:0000318"/>
    <property type="project" value="GO_Central"/>
</dbReference>
<evidence type="ECO:0008006" key="13">
    <source>
        <dbReference type="Google" id="ProtNLM"/>
    </source>
</evidence>
<feature type="compositionally biased region" description="Polar residues" evidence="9">
    <location>
        <begin position="717"/>
        <end position="729"/>
    </location>
</feature>
<dbReference type="Pfam" id="PF00209">
    <property type="entry name" value="SNF"/>
    <property type="match status" value="1"/>
</dbReference>
<reference evidence="11 12" key="1">
    <citation type="journal article" date="2008" name="Nature">
        <title>The genome of the model beetle and pest Tribolium castaneum.</title>
        <authorList>
            <consortium name="Tribolium Genome Sequencing Consortium"/>
            <person name="Richards S."/>
            <person name="Gibbs R.A."/>
            <person name="Weinstock G.M."/>
            <person name="Brown S.J."/>
            <person name="Denell R."/>
            <person name="Beeman R.W."/>
            <person name="Gibbs R."/>
            <person name="Beeman R.W."/>
            <person name="Brown S.J."/>
            <person name="Bucher G."/>
            <person name="Friedrich M."/>
            <person name="Grimmelikhuijzen C.J."/>
            <person name="Klingler M."/>
            <person name="Lorenzen M."/>
            <person name="Richards S."/>
            <person name="Roth S."/>
            <person name="Schroder R."/>
            <person name="Tautz D."/>
            <person name="Zdobnov E.M."/>
            <person name="Muzny D."/>
            <person name="Gibbs R.A."/>
            <person name="Weinstock G.M."/>
            <person name="Attaway T."/>
            <person name="Bell S."/>
            <person name="Buhay C.J."/>
            <person name="Chandrabose M.N."/>
            <person name="Chavez D."/>
            <person name="Clerk-Blankenburg K.P."/>
            <person name="Cree A."/>
            <person name="Dao M."/>
            <person name="Davis C."/>
            <person name="Chacko J."/>
            <person name="Dinh H."/>
            <person name="Dugan-Rocha S."/>
            <person name="Fowler G."/>
            <person name="Garner T.T."/>
            <person name="Garnes J."/>
            <person name="Gnirke A."/>
            <person name="Hawes A."/>
            <person name="Hernandez J."/>
            <person name="Hines S."/>
            <person name="Holder M."/>
            <person name="Hume J."/>
            <person name="Jhangiani S.N."/>
            <person name="Joshi V."/>
            <person name="Khan Z.M."/>
            <person name="Jackson L."/>
            <person name="Kovar C."/>
            <person name="Kowis A."/>
            <person name="Lee S."/>
            <person name="Lewis L.R."/>
            <person name="Margolis J."/>
            <person name="Morgan M."/>
            <person name="Nazareth L.V."/>
            <person name="Nguyen N."/>
            <person name="Okwuonu G."/>
            <person name="Parker D."/>
            <person name="Richards S."/>
            <person name="Ruiz S.J."/>
            <person name="Santibanez J."/>
            <person name="Savard J."/>
            <person name="Scherer S.E."/>
            <person name="Schneider B."/>
            <person name="Sodergren E."/>
            <person name="Tautz D."/>
            <person name="Vattahil S."/>
            <person name="Villasana D."/>
            <person name="White C.S."/>
            <person name="Wright R."/>
            <person name="Park Y."/>
            <person name="Beeman R.W."/>
            <person name="Lord J."/>
            <person name="Oppert B."/>
            <person name="Lorenzen M."/>
            <person name="Brown S."/>
            <person name="Wang L."/>
            <person name="Savard J."/>
            <person name="Tautz D."/>
            <person name="Richards S."/>
            <person name="Weinstock G."/>
            <person name="Gibbs R.A."/>
            <person name="Liu Y."/>
            <person name="Worley K."/>
            <person name="Weinstock G."/>
            <person name="Elsik C.G."/>
            <person name="Reese J.T."/>
            <person name="Elhaik E."/>
            <person name="Landan G."/>
            <person name="Graur D."/>
            <person name="Arensburger P."/>
            <person name="Atkinson P."/>
            <person name="Beeman R.W."/>
            <person name="Beidler J."/>
            <person name="Brown S.J."/>
            <person name="Demuth J.P."/>
            <person name="Drury D.W."/>
            <person name="Du Y.Z."/>
            <person name="Fujiwara H."/>
            <person name="Lorenzen M."/>
            <person name="Maselli V."/>
            <person name="Osanai M."/>
            <person name="Park Y."/>
            <person name="Robertson H.M."/>
            <person name="Tu Z."/>
            <person name="Wang J.J."/>
            <person name="Wang S."/>
            <person name="Richards S."/>
            <person name="Song H."/>
            <person name="Zhang L."/>
            <person name="Sodergren E."/>
            <person name="Werner D."/>
            <person name="Stanke M."/>
            <person name="Morgenstern B."/>
            <person name="Solovyev V."/>
            <person name="Kosarev P."/>
            <person name="Brown G."/>
            <person name="Chen H.C."/>
            <person name="Ermolaeva O."/>
            <person name="Hlavina W."/>
            <person name="Kapustin Y."/>
            <person name="Kiryutin B."/>
            <person name="Kitts P."/>
            <person name="Maglott D."/>
            <person name="Pruitt K."/>
            <person name="Sapojnikov V."/>
            <person name="Souvorov A."/>
            <person name="Mackey A.J."/>
            <person name="Waterhouse R.M."/>
            <person name="Wyder S."/>
            <person name="Zdobnov E.M."/>
            <person name="Zdobnov E.M."/>
            <person name="Wyder S."/>
            <person name="Kriventseva E.V."/>
            <person name="Kadowaki T."/>
            <person name="Bork P."/>
            <person name="Aranda M."/>
            <person name="Bao R."/>
            <person name="Beermann A."/>
            <person name="Berns N."/>
            <person name="Bolognesi R."/>
            <person name="Bonneton F."/>
            <person name="Bopp D."/>
            <person name="Brown S.J."/>
            <person name="Bucher G."/>
            <person name="Butts T."/>
            <person name="Chaumot A."/>
            <person name="Denell R.E."/>
            <person name="Ferrier D.E."/>
            <person name="Friedrich M."/>
            <person name="Gordon C.M."/>
            <person name="Jindra M."/>
            <person name="Klingler M."/>
            <person name="Lan Q."/>
            <person name="Lattorff H.M."/>
            <person name="Laudet V."/>
            <person name="von Levetsow C."/>
            <person name="Liu Z."/>
            <person name="Lutz R."/>
            <person name="Lynch J.A."/>
            <person name="da Fonseca R.N."/>
            <person name="Posnien N."/>
            <person name="Reuter R."/>
            <person name="Roth S."/>
            <person name="Savard J."/>
            <person name="Schinko J.B."/>
            <person name="Schmitt C."/>
            <person name="Schoppmeier M."/>
            <person name="Schroder R."/>
            <person name="Shippy T.D."/>
            <person name="Simonnet F."/>
            <person name="Marques-Souza H."/>
            <person name="Tautz D."/>
            <person name="Tomoyasu Y."/>
            <person name="Trauner J."/>
            <person name="Van der Zee M."/>
            <person name="Vervoort M."/>
            <person name="Wittkopp N."/>
            <person name="Wimmer E.A."/>
            <person name="Yang X."/>
            <person name="Jones A.K."/>
            <person name="Sattelle D.B."/>
            <person name="Ebert P.R."/>
            <person name="Nelson D."/>
            <person name="Scott J.G."/>
            <person name="Beeman R.W."/>
            <person name="Muthukrishnan S."/>
            <person name="Kramer K.J."/>
            <person name="Arakane Y."/>
            <person name="Beeman R.W."/>
            <person name="Zhu Q."/>
            <person name="Hogenkamp D."/>
            <person name="Dixit R."/>
            <person name="Oppert B."/>
            <person name="Jiang H."/>
            <person name="Zou Z."/>
            <person name="Marshall J."/>
            <person name="Elpidina E."/>
            <person name="Vinokurov K."/>
            <person name="Oppert C."/>
            <person name="Zou Z."/>
            <person name="Evans J."/>
            <person name="Lu Z."/>
            <person name="Zhao P."/>
            <person name="Sumathipala N."/>
            <person name="Altincicek B."/>
            <person name="Vilcinskas A."/>
            <person name="Williams M."/>
            <person name="Hultmark D."/>
            <person name="Hetru C."/>
            <person name="Jiang H."/>
            <person name="Grimmelikhuijzen C.J."/>
            <person name="Hauser F."/>
            <person name="Cazzamali G."/>
            <person name="Williamson M."/>
            <person name="Park Y."/>
            <person name="Li B."/>
            <person name="Tanaka Y."/>
            <person name="Predel R."/>
            <person name="Neupert S."/>
            <person name="Schachtner J."/>
            <person name="Verleyen P."/>
            <person name="Raible F."/>
            <person name="Bork P."/>
            <person name="Friedrich M."/>
            <person name="Walden K.K."/>
            <person name="Robertson H.M."/>
            <person name="Angeli S."/>
            <person name="Foret S."/>
            <person name="Bucher G."/>
            <person name="Schuetz S."/>
            <person name="Maleszka R."/>
            <person name="Wimmer E.A."/>
            <person name="Beeman R.W."/>
            <person name="Lorenzen M."/>
            <person name="Tomoyasu Y."/>
            <person name="Miller S.C."/>
            <person name="Grossmann D."/>
            <person name="Bucher G."/>
        </authorList>
    </citation>
    <scope>NUCLEOTIDE SEQUENCE [LARGE SCALE GENOMIC DNA]</scope>
    <source>
        <strain evidence="11 12">Georgia GA2</strain>
    </source>
</reference>
<dbReference type="GO" id="GO:0005886">
    <property type="term" value="C:plasma membrane"/>
    <property type="evidence" value="ECO:0000318"/>
    <property type="project" value="GO_Central"/>
</dbReference>
<feature type="transmembrane region" description="Helical" evidence="10">
    <location>
        <begin position="480"/>
        <end position="505"/>
    </location>
</feature>
<evidence type="ECO:0000256" key="9">
    <source>
        <dbReference type="SAM" id="MobiDB-lite"/>
    </source>
</evidence>
<evidence type="ECO:0000256" key="1">
    <source>
        <dbReference type="ARBA" id="ARBA00004141"/>
    </source>
</evidence>
<feature type="transmembrane region" description="Helical" evidence="10">
    <location>
        <begin position="301"/>
        <end position="323"/>
    </location>
</feature>
<evidence type="ECO:0000256" key="5">
    <source>
        <dbReference type="ARBA" id="ARBA00022847"/>
    </source>
</evidence>
<name>D6WED3_TRICA</name>
<evidence type="ECO:0000256" key="8">
    <source>
        <dbReference type="PIRSR" id="PIRSR600175-1"/>
    </source>
</evidence>
<feature type="binding site" evidence="8">
    <location>
        <position position="170"/>
    </location>
    <ligand>
        <name>Na(+)</name>
        <dbReference type="ChEBI" id="CHEBI:29101"/>
        <label>1</label>
    </ligand>
</feature>
<feature type="binding site" evidence="8">
    <location>
        <position position="496"/>
    </location>
    <ligand>
        <name>Na(+)</name>
        <dbReference type="ChEBI" id="CHEBI:29101"/>
        <label>1</label>
    </ligand>
</feature>
<protein>
    <recommendedName>
        <fullName evidence="13">Bloated tubules</fullName>
    </recommendedName>
</protein>
<dbReference type="HOGENOM" id="CLU_383735_0_0_1"/>
<feature type="transmembrane region" description="Helical" evidence="10">
    <location>
        <begin position="411"/>
        <end position="436"/>
    </location>
</feature>
<keyword evidence="12" id="KW-1185">Reference proteome</keyword>
<dbReference type="AlphaFoldDB" id="D6WED3"/>
<keyword evidence="4 10" id="KW-0812">Transmembrane</keyword>
<comment type="similarity">
    <text evidence="2">Belongs to the sodium:neurotransmitter symporter (SNF) (TC 2.A.22) family.</text>
</comment>
<dbReference type="Proteomes" id="UP000007266">
    <property type="component" value="Linkage group 3"/>
</dbReference>
<dbReference type="CDD" id="cd06857">
    <property type="entry name" value="SLC5-6-like_sbd"/>
    <property type="match status" value="1"/>
</dbReference>
<gene>
    <name evidence="11" type="primary">AUGUSTUS-3.0.2_03241</name>
    <name evidence="11" type="ORF">TcasGA2_TC003241</name>
</gene>
<dbReference type="PANTHER" id="PTHR11616">
    <property type="entry name" value="SODIUM/CHLORIDE DEPENDENT TRANSPORTER"/>
    <property type="match status" value="1"/>
</dbReference>
<dbReference type="PROSITE" id="PS50267">
    <property type="entry name" value="NA_NEUROTRAN_SYMP_3"/>
    <property type="match status" value="1"/>
</dbReference>
<dbReference type="InterPro" id="IPR037272">
    <property type="entry name" value="SNS_sf"/>
</dbReference>
<feature type="binding site" evidence="8">
    <location>
        <position position="389"/>
    </location>
    <ligand>
        <name>Na(+)</name>
        <dbReference type="ChEBI" id="CHEBI:29101"/>
        <label>1</label>
    </ligand>
</feature>
<evidence type="ECO:0000256" key="4">
    <source>
        <dbReference type="ARBA" id="ARBA00022692"/>
    </source>
</evidence>
<organism evidence="11 12">
    <name type="scientific">Tribolium castaneum</name>
    <name type="common">Red flour beetle</name>
    <dbReference type="NCBI Taxonomy" id="7070"/>
    <lineage>
        <taxon>Eukaryota</taxon>
        <taxon>Metazoa</taxon>
        <taxon>Ecdysozoa</taxon>
        <taxon>Arthropoda</taxon>
        <taxon>Hexapoda</taxon>
        <taxon>Insecta</taxon>
        <taxon>Pterygota</taxon>
        <taxon>Neoptera</taxon>
        <taxon>Endopterygota</taxon>
        <taxon>Coleoptera</taxon>
        <taxon>Polyphaga</taxon>
        <taxon>Cucujiformia</taxon>
        <taxon>Tenebrionidae</taxon>
        <taxon>Tenebrionidae incertae sedis</taxon>
        <taxon>Tribolium</taxon>
    </lineage>
</organism>
<feature type="transmembrane region" description="Helical" evidence="10">
    <location>
        <begin position="627"/>
        <end position="651"/>
    </location>
</feature>
<dbReference type="OMA" id="KQYKICP"/>
<sequence length="836" mass="94356">MREKWEKCSTSSEMADGQPVPQKISFIYEPTYKKPKLLLKSPSVRALRNYNNLSIVDNSQNTYDNLNFIPESGNVDFNTYEEAYTSTIRSNDSKQSIFPNTYDLYDYTTLGSSSVRTNVSNNGSELGSEKNEMGSTTKLVTTKMEMSCQSWFSRLETVLCTISLAAGFGNLYRLPQTALLQGGLPFLLAYVILVILVGLPLLFLELGIGQLAQEGFIKSWRAVPFFRGIGYVKLIAGCLLSIYYPLYMGLSLYYIIWISATSVPFKQCANVKMKKTGYSADGQDGQQCLRKTFLESPFNDLHWYGIFAGILFVIWVIVIVLSIRRTKSFIRSISLLLFPLLGCIIALTVKAVFTEDHFQSLEKLGQNIDWSILQNSYIWYYAALQVFFSTNVGFGTFITNAGIIYNKVNPLLIALGFITVNLVFGVGSVIICYIFAGELDTIRNPGDVSEIHLLALMYTITVKSDQEIKIKSEERNEAKIWAIVAYAAILLAGFISMATITYTLLKAITVENRRRLKWWQTSIVLSFVGLVLGCGVLLEPDFRIVRLLDHYLVGNFILISVIIEVFALIAFYGTERIKSDFEFMLGHILSNVWLILWWLLPLLLTGIFAWALITIPEDEFVEDPEWLYATGWAVVLTAAIFILVIGIYTVTKMDGYTVIDKFKASLKPSNKWGPKDPILRHTWMQWNSKAKQGERDFTLKRRGTGGYTRSVKRNAKKATQNRTSNSSTEYVEPYYLQNEQNPTQNGVKPLRVTSIVDSLDPPSPVITVNIRNTYSNNGFKTSINPLSRTSAHEIQDSSNSGEGYGTFRKGPYVIPETNITHVCHRRFSESEDATEL</sequence>
<dbReference type="PRINTS" id="PR00176">
    <property type="entry name" value="NANEUSMPORT"/>
</dbReference>
<evidence type="ECO:0000256" key="7">
    <source>
        <dbReference type="ARBA" id="ARBA00023136"/>
    </source>
</evidence>
<feature type="transmembrane region" description="Helical" evidence="10">
    <location>
        <begin position="335"/>
        <end position="353"/>
    </location>
</feature>
<dbReference type="GO" id="GO:0006865">
    <property type="term" value="P:amino acid transport"/>
    <property type="evidence" value="ECO:0000318"/>
    <property type="project" value="GO_Central"/>
</dbReference>
<dbReference type="InterPro" id="IPR000175">
    <property type="entry name" value="Na/ntran_symport"/>
</dbReference>
<dbReference type="GO" id="GO:0046872">
    <property type="term" value="F:metal ion binding"/>
    <property type="evidence" value="ECO:0007669"/>
    <property type="project" value="UniProtKB-KW"/>
</dbReference>
<feature type="region of interest" description="Disordered" evidence="9">
    <location>
        <begin position="701"/>
        <end position="731"/>
    </location>
</feature>
<keyword evidence="8" id="KW-0915">Sodium</keyword>
<evidence type="ECO:0000256" key="6">
    <source>
        <dbReference type="ARBA" id="ARBA00022989"/>
    </source>
</evidence>
<dbReference type="eggNOG" id="KOG3660">
    <property type="taxonomic scope" value="Eukaryota"/>
</dbReference>
<evidence type="ECO:0000256" key="10">
    <source>
        <dbReference type="SAM" id="Phobius"/>
    </source>
</evidence>
<feature type="transmembrane region" description="Helical" evidence="10">
    <location>
        <begin position="151"/>
        <end position="172"/>
    </location>
</feature>
<dbReference type="FunCoup" id="D6WED3">
    <property type="interactions" value="62"/>
</dbReference>
<dbReference type="EMBL" id="KQ971318">
    <property type="protein sequence ID" value="EFA00393.2"/>
    <property type="molecule type" value="Genomic_DNA"/>
</dbReference>
<comment type="subcellular location">
    <subcellularLocation>
        <location evidence="1">Membrane</location>
        <topology evidence="1">Multi-pass membrane protein</topology>
    </subcellularLocation>
</comment>
<accession>D6WED3</accession>
<feature type="transmembrane region" description="Helical" evidence="10">
    <location>
        <begin position="184"/>
        <end position="204"/>
    </location>
</feature>
<dbReference type="GO" id="GO:0035725">
    <property type="term" value="P:sodium ion transmembrane transport"/>
    <property type="evidence" value="ECO:0000318"/>
    <property type="project" value="GO_Central"/>
</dbReference>
<feature type="transmembrane region" description="Helical" evidence="10">
    <location>
        <begin position="517"/>
        <end position="538"/>
    </location>
</feature>
<evidence type="ECO:0000256" key="2">
    <source>
        <dbReference type="ARBA" id="ARBA00006459"/>
    </source>
</evidence>
<dbReference type="SUPFAM" id="SSF161070">
    <property type="entry name" value="SNF-like"/>
    <property type="match status" value="1"/>
</dbReference>
<evidence type="ECO:0000313" key="12">
    <source>
        <dbReference type="Proteomes" id="UP000007266"/>
    </source>
</evidence>
<keyword evidence="8" id="KW-0479">Metal-binding</keyword>
<dbReference type="STRING" id="7070.D6WED3"/>
<dbReference type="InParanoid" id="D6WED3"/>
<keyword evidence="5" id="KW-0769">Symport</keyword>
<keyword evidence="7 10" id="KW-0472">Membrane</keyword>
<feature type="binding site" evidence="8">
    <location>
        <position position="165"/>
    </location>
    <ligand>
        <name>Na(+)</name>
        <dbReference type="ChEBI" id="CHEBI:29101"/>
        <label>1</label>
    </ligand>
</feature>
<reference evidence="11 12" key="2">
    <citation type="journal article" date="2010" name="Nucleic Acids Res.">
        <title>BeetleBase in 2010: revisions to provide comprehensive genomic information for Tribolium castaneum.</title>
        <authorList>
            <person name="Kim H.S."/>
            <person name="Murphy T."/>
            <person name="Xia J."/>
            <person name="Caragea D."/>
            <person name="Park Y."/>
            <person name="Beeman R.W."/>
            <person name="Lorenzen M.D."/>
            <person name="Butcher S."/>
            <person name="Manak J.R."/>
            <person name="Brown S.J."/>
        </authorList>
    </citation>
    <scope>GENOME REANNOTATION</scope>
    <source>
        <strain evidence="11 12">Georgia GA2</strain>
    </source>
</reference>
<dbReference type="PANTHER" id="PTHR11616:SF240">
    <property type="entry name" value="BLOATED TUBULES, ISOFORM B-RELATED"/>
    <property type="match status" value="1"/>
</dbReference>
<feature type="transmembrane region" description="Helical" evidence="10">
    <location>
        <begin position="550"/>
        <end position="572"/>
    </location>
</feature>
<feature type="transmembrane region" description="Helical" evidence="10">
    <location>
        <begin position="378"/>
        <end position="399"/>
    </location>
</feature>
<evidence type="ECO:0000313" key="11">
    <source>
        <dbReference type="EMBL" id="EFA00393.2"/>
    </source>
</evidence>
<feature type="transmembrane region" description="Helical" evidence="10">
    <location>
        <begin position="592"/>
        <end position="615"/>
    </location>
</feature>
<proteinExistence type="inferred from homology"/>
<keyword evidence="3" id="KW-0813">Transport</keyword>
<keyword evidence="6 10" id="KW-1133">Transmembrane helix</keyword>